<gene>
    <name evidence="1" type="ORF">FTW19_03320</name>
</gene>
<evidence type="ECO:0000313" key="1">
    <source>
        <dbReference type="EMBL" id="QEE27128.1"/>
    </source>
</evidence>
<dbReference type="AlphaFoldDB" id="A0A5B9E552"/>
<dbReference type="RefSeq" id="WP_147646322.1">
    <property type="nucleotide sequence ID" value="NZ_CP042806.1"/>
</dbReference>
<organism evidence="1 2">
    <name type="scientific">Terriglobus albidus</name>
    <dbReference type="NCBI Taxonomy" id="1592106"/>
    <lineage>
        <taxon>Bacteria</taxon>
        <taxon>Pseudomonadati</taxon>
        <taxon>Acidobacteriota</taxon>
        <taxon>Terriglobia</taxon>
        <taxon>Terriglobales</taxon>
        <taxon>Acidobacteriaceae</taxon>
        <taxon>Terriglobus</taxon>
    </lineage>
</organism>
<dbReference type="EMBL" id="CP042806">
    <property type="protein sequence ID" value="QEE27128.1"/>
    <property type="molecule type" value="Genomic_DNA"/>
</dbReference>
<evidence type="ECO:0008006" key="3">
    <source>
        <dbReference type="Google" id="ProtNLM"/>
    </source>
</evidence>
<dbReference type="Proteomes" id="UP000321820">
    <property type="component" value="Chromosome"/>
</dbReference>
<evidence type="ECO:0000313" key="2">
    <source>
        <dbReference type="Proteomes" id="UP000321820"/>
    </source>
</evidence>
<protein>
    <recommendedName>
        <fullName evidence="3">Carboxypeptidase regulatory-like domain-containing protein</fullName>
    </recommendedName>
</protein>
<dbReference type="OrthoDB" id="120890at2"/>
<proteinExistence type="predicted"/>
<name>A0A5B9E552_9BACT</name>
<reference evidence="1 2" key="1">
    <citation type="submission" date="2019-08" db="EMBL/GenBank/DDBJ databases">
        <title>Complete genome sequence of Terriglobus albidus strain ORNL.</title>
        <authorList>
            <person name="Podar M."/>
        </authorList>
    </citation>
    <scope>NUCLEOTIDE SEQUENCE [LARGE SCALE GENOMIC DNA]</scope>
    <source>
        <strain evidence="1 2">ORNL</strain>
    </source>
</reference>
<keyword evidence="2" id="KW-1185">Reference proteome</keyword>
<sequence length="148" mass="16715">MDKGKRLRSIYYIAGVVLIALLWPTRSLDAPSWDVYVVDESNHPVAKVLVRESYQNYSAESQGHEEDLYTDETGHVHFSPKWISVSFLMRLRAMASSANAGVHASFGPHSYVTAFRGKEVGDDVRDGYLYQWQGSPSQVVSHLILKRN</sequence>
<accession>A0A5B9E552</accession>
<dbReference type="KEGG" id="talb:FTW19_03320"/>